<organism evidence="1 2">
    <name type="scientific">Xenorhabdus cabanillasii JM26</name>
    <dbReference type="NCBI Taxonomy" id="1427517"/>
    <lineage>
        <taxon>Bacteria</taxon>
        <taxon>Pseudomonadati</taxon>
        <taxon>Pseudomonadota</taxon>
        <taxon>Gammaproteobacteria</taxon>
        <taxon>Enterobacterales</taxon>
        <taxon>Morganellaceae</taxon>
        <taxon>Xenorhabdus</taxon>
    </lineage>
</organism>
<protein>
    <submittedName>
        <fullName evidence="1">Uncharacterized protein</fullName>
    </submittedName>
</protein>
<reference evidence="1 2" key="1">
    <citation type="submission" date="2013-11" db="EMBL/GenBank/DDBJ databases">
        <title>Draft genome sequence and annotation of the entomopathogenic bacterium, Xenorhabdus cabanillasi strain JM26.</title>
        <authorList>
            <person name="Gualtieri M."/>
            <person name="Ogier J.C."/>
            <person name="Pages S."/>
            <person name="Givaudan A."/>
            <person name="Gaudriault S."/>
        </authorList>
    </citation>
    <scope>NUCLEOTIDE SEQUENCE [LARGE SCALE GENOMIC DNA]</scope>
    <source>
        <strain evidence="1 2">JM26</strain>
    </source>
</reference>
<dbReference type="EMBL" id="CBXE010000048">
    <property type="protein sequence ID" value="CDL80199.1"/>
    <property type="molecule type" value="Genomic_DNA"/>
</dbReference>
<dbReference type="RefSeq" id="WP_038261211.1">
    <property type="nucleotide sequence ID" value="NZ_CAWLVK010000048.1"/>
</dbReference>
<dbReference type="OrthoDB" id="9909344at2"/>
<dbReference type="Proteomes" id="UP000019197">
    <property type="component" value="Unassembled WGS sequence"/>
</dbReference>
<dbReference type="AlphaFoldDB" id="W1IP34"/>
<name>W1IP34_9GAMM</name>
<accession>W1IP34</accession>
<proteinExistence type="predicted"/>
<evidence type="ECO:0000313" key="2">
    <source>
        <dbReference type="Proteomes" id="UP000019197"/>
    </source>
</evidence>
<gene>
    <name evidence="1" type="ORF">XCR1_1410024</name>
</gene>
<sequence>MKNTELTLEQKLEIARLATDLTKAYVSAKIPLTHIAKDLEILKQYGNSQFAIFDYLYDQITEKIME</sequence>
<comment type="caution">
    <text evidence="1">The sequence shown here is derived from an EMBL/GenBank/DDBJ whole genome shotgun (WGS) entry which is preliminary data.</text>
</comment>
<evidence type="ECO:0000313" key="1">
    <source>
        <dbReference type="EMBL" id="CDL80199.1"/>
    </source>
</evidence>